<dbReference type="PANTHER" id="PTHR46066">
    <property type="entry name" value="CHITINASE DOMAIN-CONTAINING PROTEIN 1 FAMILY MEMBER"/>
    <property type="match status" value="1"/>
</dbReference>
<protein>
    <recommendedName>
        <fullName evidence="2">GH18 domain-containing protein</fullName>
    </recommendedName>
</protein>
<dbReference type="InterPro" id="IPR017853">
    <property type="entry name" value="GH"/>
</dbReference>
<keyword evidence="4" id="KW-1185">Reference proteome</keyword>
<dbReference type="EMBL" id="CANHGI010000003">
    <property type="protein sequence ID" value="CAI5444313.1"/>
    <property type="molecule type" value="Genomic_DNA"/>
</dbReference>
<dbReference type="InterPro" id="IPR001223">
    <property type="entry name" value="Glyco_hydro18_cat"/>
</dbReference>
<dbReference type="Proteomes" id="UP001152747">
    <property type="component" value="Unassembled WGS sequence"/>
</dbReference>
<dbReference type="GO" id="GO:0070492">
    <property type="term" value="F:oligosaccharide binding"/>
    <property type="evidence" value="ECO:0007669"/>
    <property type="project" value="TreeGrafter"/>
</dbReference>
<dbReference type="InterPro" id="IPR011583">
    <property type="entry name" value="Chitinase_II/V-like_cat"/>
</dbReference>
<evidence type="ECO:0000313" key="3">
    <source>
        <dbReference type="EMBL" id="CAI5444313.1"/>
    </source>
</evidence>
<dbReference type="Gene3D" id="3.20.20.80">
    <property type="entry name" value="Glycosidases"/>
    <property type="match status" value="1"/>
</dbReference>
<dbReference type="OrthoDB" id="10254444at2759"/>
<name>A0A9P1IGV2_9PELO</name>
<proteinExistence type="predicted"/>
<dbReference type="GO" id="GO:0012505">
    <property type="term" value="C:endomembrane system"/>
    <property type="evidence" value="ECO:0007669"/>
    <property type="project" value="TreeGrafter"/>
</dbReference>
<dbReference type="GO" id="GO:0008061">
    <property type="term" value="F:chitin binding"/>
    <property type="evidence" value="ECO:0007669"/>
    <property type="project" value="InterPro"/>
</dbReference>
<feature type="signal peptide" evidence="1">
    <location>
        <begin position="1"/>
        <end position="18"/>
    </location>
</feature>
<feature type="domain" description="GH18" evidence="2">
    <location>
        <begin position="59"/>
        <end position="357"/>
    </location>
</feature>
<evidence type="ECO:0000313" key="4">
    <source>
        <dbReference type="Proteomes" id="UP001152747"/>
    </source>
</evidence>
<keyword evidence="1" id="KW-0732">Signal</keyword>
<dbReference type="PANTHER" id="PTHR46066:SF4">
    <property type="entry name" value="GH18 DOMAIN-CONTAINING PROTEIN"/>
    <property type="match status" value="1"/>
</dbReference>
<sequence length="357" mass="41297">MQNLQMLLIVFLFASANSQVTTKTLLSTLKHPPKTVNKRSILENHDKLDDFHNNYNEGNVRLAYVTPWNNHGYNLAKQTAHKLSHISPVWLQAKPNCKIEGIHDIDRNWINDLRVKNEKIKIVPRIIFEGWNRQEMQKLLDSPRKCAQKLADFYNRNEFDGAVIEIFLQSLMTIQSLQAKVYIIEAMEDVSKVFKKSNLEVIYTVPAPLDYKNQPNQLIEPIEFEKMIGFSDYVQVMTYDYRSDTISGVAPYNWVENNLNYLGNGENLLLGINFYGYEFTKEGVDAIKGKRFLEALAEKSSKYTFDESVMEHKLVTSKSTIYYPSLSSLELRINLARRGGIAIWDYGQGLDYFIDLI</sequence>
<dbReference type="InterPro" id="IPR029070">
    <property type="entry name" value="Chitinase_insertion_sf"/>
</dbReference>
<accession>A0A9P1IGV2</accession>
<evidence type="ECO:0000256" key="1">
    <source>
        <dbReference type="SAM" id="SignalP"/>
    </source>
</evidence>
<dbReference type="GO" id="GO:0005975">
    <property type="term" value="P:carbohydrate metabolic process"/>
    <property type="evidence" value="ECO:0007669"/>
    <property type="project" value="InterPro"/>
</dbReference>
<dbReference type="Gene3D" id="3.10.50.10">
    <property type="match status" value="1"/>
</dbReference>
<organism evidence="3 4">
    <name type="scientific">Caenorhabditis angaria</name>
    <dbReference type="NCBI Taxonomy" id="860376"/>
    <lineage>
        <taxon>Eukaryota</taxon>
        <taxon>Metazoa</taxon>
        <taxon>Ecdysozoa</taxon>
        <taxon>Nematoda</taxon>
        <taxon>Chromadorea</taxon>
        <taxon>Rhabditida</taxon>
        <taxon>Rhabditina</taxon>
        <taxon>Rhabditomorpha</taxon>
        <taxon>Rhabditoidea</taxon>
        <taxon>Rhabditidae</taxon>
        <taxon>Peloderinae</taxon>
        <taxon>Caenorhabditis</taxon>
    </lineage>
</organism>
<comment type="caution">
    <text evidence="3">The sequence shown here is derived from an EMBL/GenBank/DDBJ whole genome shotgun (WGS) entry which is preliminary data.</text>
</comment>
<feature type="chain" id="PRO_5040431661" description="GH18 domain-containing protein" evidence="1">
    <location>
        <begin position="19"/>
        <end position="357"/>
    </location>
</feature>
<dbReference type="SUPFAM" id="SSF51445">
    <property type="entry name" value="(Trans)glycosidases"/>
    <property type="match status" value="1"/>
</dbReference>
<reference evidence="3" key="1">
    <citation type="submission" date="2022-11" db="EMBL/GenBank/DDBJ databases">
        <authorList>
            <person name="Kikuchi T."/>
        </authorList>
    </citation>
    <scope>NUCLEOTIDE SEQUENCE</scope>
    <source>
        <strain evidence="3">PS1010</strain>
    </source>
</reference>
<dbReference type="AlphaFoldDB" id="A0A9P1IGV2"/>
<dbReference type="Pfam" id="PF00704">
    <property type="entry name" value="Glyco_hydro_18"/>
    <property type="match status" value="1"/>
</dbReference>
<evidence type="ECO:0000259" key="2">
    <source>
        <dbReference type="PROSITE" id="PS51910"/>
    </source>
</evidence>
<dbReference type="PROSITE" id="PS51910">
    <property type="entry name" value="GH18_2"/>
    <property type="match status" value="1"/>
</dbReference>
<dbReference type="SMART" id="SM00636">
    <property type="entry name" value="Glyco_18"/>
    <property type="match status" value="1"/>
</dbReference>
<gene>
    <name evidence="3" type="ORF">CAMP_LOCUS6950</name>
</gene>